<evidence type="ECO:0000256" key="6">
    <source>
        <dbReference type="RuleBase" id="RU363032"/>
    </source>
</evidence>
<feature type="transmembrane region" description="Helical" evidence="6">
    <location>
        <begin position="60"/>
        <end position="87"/>
    </location>
</feature>
<feature type="transmembrane region" description="Helical" evidence="6">
    <location>
        <begin position="145"/>
        <end position="168"/>
    </location>
</feature>
<keyword evidence="9" id="KW-1185">Reference proteome</keyword>
<dbReference type="GO" id="GO:0005886">
    <property type="term" value="C:plasma membrane"/>
    <property type="evidence" value="ECO:0007669"/>
    <property type="project" value="UniProtKB-SubCell"/>
</dbReference>
<comment type="subcellular location">
    <subcellularLocation>
        <location evidence="6">Cell membrane</location>
        <topology evidence="6">Multi-pass membrane protein</topology>
    </subcellularLocation>
    <subcellularLocation>
        <location evidence="1">Membrane</location>
        <topology evidence="1">Multi-pass membrane protein</topology>
    </subcellularLocation>
</comment>
<name>A0A923E407_9ACTO</name>
<comment type="caution">
    <text evidence="8">The sequence shown here is derived from an EMBL/GenBank/DDBJ whole genome shotgun (WGS) entry which is preliminary data.</text>
</comment>
<feature type="transmembrane region" description="Helical" evidence="6">
    <location>
        <begin position="27"/>
        <end position="48"/>
    </location>
</feature>
<proteinExistence type="inferred from homology"/>
<dbReference type="InterPro" id="IPR051204">
    <property type="entry name" value="ABC_transp_perm/SBD"/>
</dbReference>
<feature type="transmembrane region" description="Helical" evidence="6">
    <location>
        <begin position="188"/>
        <end position="209"/>
    </location>
</feature>
<dbReference type="InterPro" id="IPR000515">
    <property type="entry name" value="MetI-like"/>
</dbReference>
<evidence type="ECO:0000256" key="5">
    <source>
        <dbReference type="ARBA" id="ARBA00023136"/>
    </source>
</evidence>
<evidence type="ECO:0000256" key="1">
    <source>
        <dbReference type="ARBA" id="ARBA00004141"/>
    </source>
</evidence>
<dbReference type="CDD" id="cd06261">
    <property type="entry name" value="TM_PBP2"/>
    <property type="match status" value="1"/>
</dbReference>
<dbReference type="PANTHER" id="PTHR30177:SF33">
    <property type="entry name" value="POSSIBLE OSMOPROTECTANT (GLYCINE BETAINE_CARNITINE_CHOLINE_L-PROLINE) TRANSPORT INTEGRAL MEMBRANE PROTEIN ABC TRANSPORTER PROZ"/>
    <property type="match status" value="1"/>
</dbReference>
<keyword evidence="2 6" id="KW-0813">Transport</keyword>
<evidence type="ECO:0000313" key="9">
    <source>
        <dbReference type="Proteomes" id="UP000617426"/>
    </source>
</evidence>
<keyword evidence="4 6" id="KW-1133">Transmembrane helix</keyword>
<reference evidence="8" key="1">
    <citation type="submission" date="2020-08" db="EMBL/GenBank/DDBJ databases">
        <title>Sequencing the genomes of 1000 actinobacteria strains.</title>
        <authorList>
            <person name="Klenk H.-P."/>
        </authorList>
    </citation>
    <scope>NUCLEOTIDE SEQUENCE</scope>
    <source>
        <strain evidence="8">DSM 10695</strain>
    </source>
</reference>
<dbReference type="PANTHER" id="PTHR30177">
    <property type="entry name" value="GLYCINE BETAINE/L-PROLINE TRANSPORT SYSTEM PERMEASE PROTEIN PROW"/>
    <property type="match status" value="1"/>
</dbReference>
<evidence type="ECO:0000256" key="4">
    <source>
        <dbReference type="ARBA" id="ARBA00022989"/>
    </source>
</evidence>
<evidence type="ECO:0000313" key="8">
    <source>
        <dbReference type="EMBL" id="MBB6333775.1"/>
    </source>
</evidence>
<evidence type="ECO:0000256" key="2">
    <source>
        <dbReference type="ARBA" id="ARBA00022448"/>
    </source>
</evidence>
<sequence length="225" mass="23187">MSILRDAFAWLADPAHWSGPSGILMRLLQHLGVTGAVVITAALIALPLGIAIGHTGRFRFLATSGAGAARAVPTLGLLTLAALWLGIGLKGPFLALLVLAVAPVLSAAYAGIESADARTVDAARAIGLTEFRIIREVELPAARNLILGGLRSATLQVVATATLAAYTADSGLGRFLYTGLKTRDYGQMIAGAILVIALALALDAAWALIGRAARARSRAFDTTPA</sequence>
<dbReference type="EMBL" id="JACHMK010000001">
    <property type="protein sequence ID" value="MBB6333775.1"/>
    <property type="molecule type" value="Genomic_DNA"/>
</dbReference>
<evidence type="ECO:0000259" key="7">
    <source>
        <dbReference type="PROSITE" id="PS50928"/>
    </source>
</evidence>
<protein>
    <submittedName>
        <fullName evidence="8">ABC-type proline/glycine betaine transport system permease subunit</fullName>
    </submittedName>
</protein>
<dbReference type="Pfam" id="PF00528">
    <property type="entry name" value="BPD_transp_1"/>
    <property type="match status" value="1"/>
</dbReference>
<dbReference type="PROSITE" id="PS50928">
    <property type="entry name" value="ABC_TM1"/>
    <property type="match status" value="1"/>
</dbReference>
<gene>
    <name evidence="8" type="ORF">HD592_000340</name>
</gene>
<evidence type="ECO:0000256" key="3">
    <source>
        <dbReference type="ARBA" id="ARBA00022692"/>
    </source>
</evidence>
<dbReference type="GO" id="GO:0055085">
    <property type="term" value="P:transmembrane transport"/>
    <property type="evidence" value="ECO:0007669"/>
    <property type="project" value="InterPro"/>
</dbReference>
<dbReference type="RefSeq" id="WP_184451451.1">
    <property type="nucleotide sequence ID" value="NZ_JACHMK010000001.1"/>
</dbReference>
<organism evidence="8 9">
    <name type="scientific">Schaalia hyovaginalis</name>
    <dbReference type="NCBI Taxonomy" id="29316"/>
    <lineage>
        <taxon>Bacteria</taxon>
        <taxon>Bacillati</taxon>
        <taxon>Actinomycetota</taxon>
        <taxon>Actinomycetes</taxon>
        <taxon>Actinomycetales</taxon>
        <taxon>Actinomycetaceae</taxon>
        <taxon>Schaalia</taxon>
    </lineage>
</organism>
<keyword evidence="5 6" id="KW-0472">Membrane</keyword>
<dbReference type="Proteomes" id="UP000617426">
    <property type="component" value="Unassembled WGS sequence"/>
</dbReference>
<dbReference type="SUPFAM" id="SSF161098">
    <property type="entry name" value="MetI-like"/>
    <property type="match status" value="1"/>
</dbReference>
<feature type="domain" description="ABC transmembrane type-1" evidence="7">
    <location>
        <begin position="31"/>
        <end position="206"/>
    </location>
</feature>
<dbReference type="GO" id="GO:0031460">
    <property type="term" value="P:glycine betaine transport"/>
    <property type="evidence" value="ECO:0007669"/>
    <property type="project" value="TreeGrafter"/>
</dbReference>
<accession>A0A923E407</accession>
<feature type="transmembrane region" description="Helical" evidence="6">
    <location>
        <begin position="93"/>
        <end position="112"/>
    </location>
</feature>
<dbReference type="Gene3D" id="1.10.3720.10">
    <property type="entry name" value="MetI-like"/>
    <property type="match status" value="1"/>
</dbReference>
<comment type="similarity">
    <text evidence="6">Belongs to the binding-protein-dependent transport system permease family.</text>
</comment>
<dbReference type="InterPro" id="IPR035906">
    <property type="entry name" value="MetI-like_sf"/>
</dbReference>
<dbReference type="AlphaFoldDB" id="A0A923E407"/>
<keyword evidence="3 6" id="KW-0812">Transmembrane</keyword>